<gene>
    <name evidence="1" type="ORF">FHP05_03705</name>
</gene>
<comment type="caution">
    <text evidence="1">The sequence shown here is derived from an EMBL/GenBank/DDBJ whole genome shotgun (WGS) entry which is preliminary data.</text>
</comment>
<dbReference type="RefSeq" id="WP_147665901.1">
    <property type="nucleotide sequence ID" value="NZ_VDUW01000002.1"/>
</dbReference>
<dbReference type="Proteomes" id="UP000321574">
    <property type="component" value="Unassembled WGS sequence"/>
</dbReference>
<evidence type="ECO:0008006" key="3">
    <source>
        <dbReference type="Google" id="ProtNLM"/>
    </source>
</evidence>
<organism evidence="1 2">
    <name type="scientific">Cerasibacillus terrae</name>
    <dbReference type="NCBI Taxonomy" id="2498845"/>
    <lineage>
        <taxon>Bacteria</taxon>
        <taxon>Bacillati</taxon>
        <taxon>Bacillota</taxon>
        <taxon>Bacilli</taxon>
        <taxon>Bacillales</taxon>
        <taxon>Bacillaceae</taxon>
        <taxon>Cerasibacillus</taxon>
    </lineage>
</organism>
<protein>
    <recommendedName>
        <fullName evidence="3">VCBS repeat-containing protein</fullName>
    </recommendedName>
</protein>
<evidence type="ECO:0000313" key="1">
    <source>
        <dbReference type="EMBL" id="TXL66501.1"/>
    </source>
</evidence>
<name>A0A5C8NZF0_9BACI</name>
<dbReference type="SUPFAM" id="SSF69318">
    <property type="entry name" value="Integrin alpha N-terminal domain"/>
    <property type="match status" value="1"/>
</dbReference>
<dbReference type="AlphaFoldDB" id="A0A5C8NZF0"/>
<dbReference type="Gene3D" id="2.130.10.130">
    <property type="entry name" value="Integrin alpha, N-terminal"/>
    <property type="match status" value="1"/>
</dbReference>
<dbReference type="OrthoDB" id="1743319at2"/>
<dbReference type="EMBL" id="VDUW01000002">
    <property type="protein sequence ID" value="TXL66501.1"/>
    <property type="molecule type" value="Genomic_DNA"/>
</dbReference>
<sequence>MKQFIKAIFLLVLFLYLAGCSLFESNTSLMSPPALPDAEEKILSALNQYVSSSAELLTPLNGEQSKSIILEDLDGDGEEEAIVFYKEGTGTIKGIVLAKKDKWEKVTEISGEGKYLYDLVFFDMNEDGQKEIFMGTSYSKTEEGSRVLFVYDIKKEPVLLLEESYSYFLVDQFGSTGSALGLIKFQRGTENLLSLYKMKDNNLSVIDGLKLDPYINGYVTLNSGKITPNEWGMMLDVGVGAHSGRTFIISVKKGKLKNVFSDEENESANEEDPTFKASIVGSEDTNQDGILEYAVLEDPVAADYSHADMPYITVFYQLDEKREPQVVSKAFYNYTFGYKISIPLEWPAVKIKKTDDWKHVEMIQGDNEMVLFDVYVSEMKRMDHWEKLEETDDYVYLSKTVTNENKHLFQLIDVVE</sequence>
<evidence type="ECO:0000313" key="2">
    <source>
        <dbReference type="Proteomes" id="UP000321574"/>
    </source>
</evidence>
<keyword evidence="2" id="KW-1185">Reference proteome</keyword>
<accession>A0A5C8NZF0</accession>
<proteinExistence type="predicted"/>
<dbReference type="InterPro" id="IPR028994">
    <property type="entry name" value="Integrin_alpha_N"/>
</dbReference>
<reference evidence="1 2" key="1">
    <citation type="submission" date="2019-06" db="EMBL/GenBank/DDBJ databases">
        <title>Cerasibacillus sp. nov., isolated from maize field.</title>
        <authorList>
            <person name="Lin S.-Y."/>
            <person name="Tsai C.-F."/>
            <person name="Young C.-C."/>
        </authorList>
    </citation>
    <scope>NUCLEOTIDE SEQUENCE [LARGE SCALE GENOMIC DNA]</scope>
    <source>
        <strain evidence="1 2">CC-CFT480</strain>
    </source>
</reference>